<organism evidence="2 3">
    <name type="scientific">Effrenium voratum</name>
    <dbReference type="NCBI Taxonomy" id="2562239"/>
    <lineage>
        <taxon>Eukaryota</taxon>
        <taxon>Sar</taxon>
        <taxon>Alveolata</taxon>
        <taxon>Dinophyceae</taxon>
        <taxon>Suessiales</taxon>
        <taxon>Symbiodiniaceae</taxon>
        <taxon>Effrenium</taxon>
    </lineage>
</organism>
<evidence type="ECO:0000256" key="1">
    <source>
        <dbReference type="SAM" id="MobiDB-lite"/>
    </source>
</evidence>
<name>A0AA36JQQ2_9DINO</name>
<feature type="compositionally biased region" description="Polar residues" evidence="1">
    <location>
        <begin position="291"/>
        <end position="303"/>
    </location>
</feature>
<gene>
    <name evidence="2" type="ORF">EVOR1521_LOCUS30500</name>
</gene>
<reference evidence="2" key="1">
    <citation type="submission" date="2023-08" db="EMBL/GenBank/DDBJ databases">
        <authorList>
            <person name="Chen Y."/>
            <person name="Shah S."/>
            <person name="Dougan E. K."/>
            <person name="Thang M."/>
            <person name="Chan C."/>
        </authorList>
    </citation>
    <scope>NUCLEOTIDE SEQUENCE</scope>
</reference>
<evidence type="ECO:0000313" key="3">
    <source>
        <dbReference type="Proteomes" id="UP001178507"/>
    </source>
</evidence>
<accession>A0AA36JQQ2</accession>
<evidence type="ECO:0000313" key="2">
    <source>
        <dbReference type="EMBL" id="CAJ1409389.1"/>
    </source>
</evidence>
<sequence>MSAEVCSFGILATVVVTIFIQTKCVTDRRERATVANGIAEGWASRAAKEGTSFSQGEYRLRNFLAVILSRFLGPIVGRLAVDFGGRNVYASLQFILCLLGTRTVYKVCRLLWLPVKGPGPGGWLHQLSHSPRGDHCGTTSTWLTRAADARLQAAGLNELHYGIRQKQGSWLKWQKLAEVPLDTNCEDLEFNHLQKMISDSINNSEAEEEHGARSAGLSLGAPEPNRRMADIRAAAERRLQGGARREAPQEILQEEMPVFRDAEKPRQTDIRAIAERRAGGMRLGRTPGSPRATTPRGSATRTPTPRGGFYKPNHVYSSRAEGR</sequence>
<comment type="caution">
    <text evidence="2">The sequence shown here is derived from an EMBL/GenBank/DDBJ whole genome shotgun (WGS) entry which is preliminary data.</text>
</comment>
<dbReference type="Proteomes" id="UP001178507">
    <property type="component" value="Unassembled WGS sequence"/>
</dbReference>
<proteinExistence type="predicted"/>
<feature type="region of interest" description="Disordered" evidence="1">
    <location>
        <begin position="273"/>
        <end position="323"/>
    </location>
</feature>
<dbReference type="AlphaFoldDB" id="A0AA36JQQ2"/>
<keyword evidence="3" id="KW-1185">Reference proteome</keyword>
<feature type="region of interest" description="Disordered" evidence="1">
    <location>
        <begin position="202"/>
        <end position="225"/>
    </location>
</feature>
<dbReference type="EMBL" id="CAUJNA010003766">
    <property type="protein sequence ID" value="CAJ1409389.1"/>
    <property type="molecule type" value="Genomic_DNA"/>
</dbReference>
<protein>
    <submittedName>
        <fullName evidence="2">Uncharacterized protein</fullName>
    </submittedName>
</protein>